<accession>A0ABP7HEA9</accession>
<evidence type="ECO:0000313" key="1">
    <source>
        <dbReference type="EMBL" id="GAA3790667.1"/>
    </source>
</evidence>
<dbReference type="EMBL" id="BAABBI010000004">
    <property type="protein sequence ID" value="GAA3790667.1"/>
    <property type="molecule type" value="Genomic_DNA"/>
</dbReference>
<dbReference type="RefSeq" id="WP_344730834.1">
    <property type="nucleotide sequence ID" value="NZ_BAABBI010000004.1"/>
</dbReference>
<evidence type="ECO:0000313" key="2">
    <source>
        <dbReference type="Proteomes" id="UP001501456"/>
    </source>
</evidence>
<keyword evidence="2" id="KW-1185">Reference proteome</keyword>
<gene>
    <name evidence="1" type="ORF">GCM10022271_23850</name>
</gene>
<protein>
    <recommendedName>
        <fullName evidence="3">Lipoprotein</fullName>
    </recommendedName>
</protein>
<dbReference type="PROSITE" id="PS51257">
    <property type="entry name" value="PROKAR_LIPOPROTEIN"/>
    <property type="match status" value="1"/>
</dbReference>
<proteinExistence type="predicted"/>
<organism evidence="1 2">
    <name type="scientific">Corallibacter vietnamensis</name>
    <dbReference type="NCBI Taxonomy" id="904130"/>
    <lineage>
        <taxon>Bacteria</taxon>
        <taxon>Pseudomonadati</taxon>
        <taxon>Bacteroidota</taxon>
        <taxon>Flavobacteriia</taxon>
        <taxon>Flavobacteriales</taxon>
        <taxon>Flavobacteriaceae</taxon>
        <taxon>Corallibacter</taxon>
    </lineage>
</organism>
<evidence type="ECO:0008006" key="3">
    <source>
        <dbReference type="Google" id="ProtNLM"/>
    </source>
</evidence>
<comment type="caution">
    <text evidence="1">The sequence shown here is derived from an EMBL/GenBank/DDBJ whole genome shotgun (WGS) entry which is preliminary data.</text>
</comment>
<sequence>MKRLLLLSVLLSVLVSCVGRKQIEQQLHSGNYDLAISNALKKLENNKDKKRKQDYIVMLQDAYYKVVDENLSTINHLQKDGNPALFETIYDTYLDMESRQNAIKAVMPLQIDGKPLTLTFHDFSNEIVNYREKVSEYKYVNANTLLNNNNKLDKRVAYTLLEDIEHINPDYKDVRNLMDVAYKLGTDYVLVTIENQTRQIIPKRLENDLLQFDTYGLNDFWTEYHAHSNPEIQYDYAMQLQLQQIVVSPEHLNQRQLLREKQIVDGVKPQKDRNGNVVKDSLGNTVTVPNIINVKARVFEINQSKSTRVIGQVIYSDMTNGHVLDSFGLDSAFIFENHYATYRGDIRALNKKDVKLLNNRRVAFPTNEQMVYDTGEDLKLKLKRIINNYSLRG</sequence>
<reference evidence="2" key="1">
    <citation type="journal article" date="2019" name="Int. J. Syst. Evol. Microbiol.">
        <title>The Global Catalogue of Microorganisms (GCM) 10K type strain sequencing project: providing services to taxonomists for standard genome sequencing and annotation.</title>
        <authorList>
            <consortium name="The Broad Institute Genomics Platform"/>
            <consortium name="The Broad Institute Genome Sequencing Center for Infectious Disease"/>
            <person name="Wu L."/>
            <person name="Ma J."/>
        </authorList>
    </citation>
    <scope>NUCLEOTIDE SEQUENCE [LARGE SCALE GENOMIC DNA]</scope>
    <source>
        <strain evidence="2">JCM 17525</strain>
    </source>
</reference>
<dbReference type="Proteomes" id="UP001501456">
    <property type="component" value="Unassembled WGS sequence"/>
</dbReference>
<name>A0ABP7HEA9_9FLAO</name>